<accession>A0A4Q9KMW8</accession>
<dbReference type="AlphaFoldDB" id="A0A4Q9KMW8"/>
<dbReference type="InterPro" id="IPR036698">
    <property type="entry name" value="TM1070-like_sf"/>
</dbReference>
<comment type="caution">
    <text evidence="1">The sequence shown here is derived from an EMBL/GenBank/DDBJ whole genome shotgun (WGS) entry which is preliminary data.</text>
</comment>
<reference evidence="1 2" key="1">
    <citation type="submission" date="2019-01" db="EMBL/GenBank/DDBJ databases">
        <title>Lactibacter flavus gen. nov., sp. nov., a novel bacterium of the family Propionibacteriaceae isolated from raw milk and dairy products.</title>
        <authorList>
            <person name="Huptas C."/>
            <person name="Wenning M."/>
            <person name="Breitenwieser F."/>
            <person name="Doll E."/>
            <person name="Von Neubeck M."/>
            <person name="Busse H.-J."/>
            <person name="Scherer S."/>
        </authorList>
    </citation>
    <scope>NUCLEOTIDE SEQUENCE [LARGE SCALE GENOMIC DNA]</scope>
    <source>
        <strain evidence="2">DSM 22130 / JCM 15804 / WR061</strain>
    </source>
</reference>
<dbReference type="Proteomes" id="UP000291933">
    <property type="component" value="Unassembled WGS sequence"/>
</dbReference>
<dbReference type="RefSeq" id="WP_131171626.1">
    <property type="nucleotide sequence ID" value="NZ_FXTL01000008.1"/>
</dbReference>
<organism evidence="1 2">
    <name type="scientific">Propioniciclava tarda</name>
    <dbReference type="NCBI Taxonomy" id="433330"/>
    <lineage>
        <taxon>Bacteria</taxon>
        <taxon>Bacillati</taxon>
        <taxon>Actinomycetota</taxon>
        <taxon>Actinomycetes</taxon>
        <taxon>Propionibacteriales</taxon>
        <taxon>Propionibacteriaceae</taxon>
        <taxon>Propioniciclava</taxon>
    </lineage>
</organism>
<keyword evidence="2" id="KW-1185">Reference proteome</keyword>
<dbReference type="OrthoDB" id="3729011at2"/>
<evidence type="ECO:0000313" key="1">
    <source>
        <dbReference type="EMBL" id="TBT95330.1"/>
    </source>
</evidence>
<dbReference type="InterPro" id="IPR043777">
    <property type="entry name" value="DUF5719"/>
</dbReference>
<proteinExistence type="predicted"/>
<name>A0A4Q9KMW8_PROTD</name>
<dbReference type="Pfam" id="PF18986">
    <property type="entry name" value="DUF5719"/>
    <property type="match status" value="1"/>
</dbReference>
<sequence length="466" mass="46227">MTDSRSTTMRRAAAARPAKGPLVAVAVAAVALAAATAFVPAIRPTAPVADASAVRVTRACPTLDAGVQLGLTALGDGLAQAPLATPTTLTPLTSPQVIALAKDPGRISAPVGSPFWGVVSASAATDADQGLSLAACRSPRAQQWFAGVRSNANARSEVVLVNLDTTEASVNINVYGPDGALAAPGARGVEVAARSQRILPMGPLVDAATPVTLEVATSTGRVAAFVRQRLFNGTAPLGADWISATAEPDELAVIGSVPAGDGARTLVIGNPGDRTAQVKVEVLGPDGAYAPVGIETVDVPADTTRTFPLDKVLGGKSAALRLTGSRPIVAAVEAATVGDWATLTAHAGVGAKAVVNVPLPGGIAPVVTVANPGAEAAHVEVKITDPSGKVLLEKSQDVLASAALTFEPGPTAGLLLSVVSSSPSLRVSLAATGAVGTVTGIAMVGVADASSPVPAVVVTRDPRLGG</sequence>
<dbReference type="Gene3D" id="2.60.290.11">
    <property type="entry name" value="TM1070-like"/>
    <property type="match status" value="1"/>
</dbReference>
<gene>
    <name evidence="1" type="ORF">ET996_05840</name>
</gene>
<dbReference type="EMBL" id="SDMR01000005">
    <property type="protein sequence ID" value="TBT95330.1"/>
    <property type="molecule type" value="Genomic_DNA"/>
</dbReference>
<evidence type="ECO:0008006" key="3">
    <source>
        <dbReference type="Google" id="ProtNLM"/>
    </source>
</evidence>
<protein>
    <recommendedName>
        <fullName evidence="3">Large extracellular alpha-helical protein</fullName>
    </recommendedName>
</protein>
<evidence type="ECO:0000313" key="2">
    <source>
        <dbReference type="Proteomes" id="UP000291933"/>
    </source>
</evidence>